<comment type="caution">
    <text evidence="1">The sequence shown here is derived from an EMBL/GenBank/DDBJ whole genome shotgun (WGS) entry which is preliminary data.</text>
</comment>
<dbReference type="RefSeq" id="WP_109430545.1">
    <property type="nucleotide sequence ID" value="NZ_MPDK01000010.1"/>
</dbReference>
<dbReference type="Pfam" id="PF10676">
    <property type="entry name" value="gerPA"/>
    <property type="match status" value="1"/>
</dbReference>
<dbReference type="AlphaFoldDB" id="A0A2U3D8L8"/>
<accession>A0A2U3D8L8</accession>
<sequence length="84" mass="9099">MAVWVNLGSIKVGGMTNDSGIYIGQNMQNGWDSHAKNNTGIGEITGDYNWLGVYMAILYDPDVIDAPIFDNDIKSPSLAHIQGV</sequence>
<gene>
    <name evidence="1" type="ORF">BM613_07385</name>
</gene>
<dbReference type="OrthoDB" id="2928548at2"/>
<dbReference type="InterPro" id="IPR019618">
    <property type="entry name" value="Spore_germination_GerPA"/>
</dbReference>
<evidence type="ECO:0000313" key="2">
    <source>
        <dbReference type="Proteomes" id="UP000245380"/>
    </source>
</evidence>
<reference evidence="1 2" key="1">
    <citation type="submission" date="2016-11" db="EMBL/GenBank/DDBJ databases">
        <title>Comparative genomics of Acidibacillus ferroxidans species.</title>
        <authorList>
            <person name="Oliveira G."/>
            <person name="Nunes G."/>
            <person name="Oliveira R."/>
            <person name="Araujo F."/>
            <person name="Salim A."/>
            <person name="Scholte L."/>
            <person name="Morais D."/>
            <person name="Nancucheo I."/>
            <person name="Johnson D.B."/>
            <person name="Grail B."/>
            <person name="Bittencourt J."/>
            <person name="Valadares R."/>
        </authorList>
    </citation>
    <scope>NUCLEOTIDE SEQUENCE [LARGE SCALE GENOMIC DNA]</scope>
    <source>
        <strain evidence="1 2">Y002</strain>
    </source>
</reference>
<name>A0A2U3D8L8_SULT2</name>
<protein>
    <submittedName>
        <fullName evidence="1">Uncharacterized protein</fullName>
    </submittedName>
</protein>
<evidence type="ECO:0000313" key="1">
    <source>
        <dbReference type="EMBL" id="PWI57611.1"/>
    </source>
</evidence>
<proteinExistence type="predicted"/>
<dbReference type="Proteomes" id="UP000245380">
    <property type="component" value="Unassembled WGS sequence"/>
</dbReference>
<organism evidence="1 2">
    <name type="scientific">Sulfoacidibacillus thermotolerans</name>
    <name type="common">Acidibacillus sulfuroxidans</name>
    <dbReference type="NCBI Taxonomy" id="1765684"/>
    <lineage>
        <taxon>Bacteria</taxon>
        <taxon>Bacillati</taxon>
        <taxon>Bacillota</taxon>
        <taxon>Bacilli</taxon>
        <taxon>Bacillales</taxon>
        <taxon>Alicyclobacillaceae</taxon>
        <taxon>Sulfoacidibacillus</taxon>
    </lineage>
</organism>
<dbReference type="EMBL" id="MPDK01000010">
    <property type="protein sequence ID" value="PWI57611.1"/>
    <property type="molecule type" value="Genomic_DNA"/>
</dbReference>
<keyword evidence="2" id="KW-1185">Reference proteome</keyword>